<sequence>MLGKLNEKQIEDLLKKQVTGRLGCHADGITYVVPINYFYRDPYIFAHSAKGRKIDMMRKNPKVCFQVDDIQSVFKWQSVIAWGKYEEITDFDEKQQAMQGLIHRIMPLVDKPAEHPHHAIAEKESEIDTKIEVIVYKITLSKKSGRFENS</sequence>
<dbReference type="PANTHER" id="PTHR34071">
    <property type="entry name" value="5-NITROIMIDAZOLE ANTIBIOTICS RESISTANCE PROTEIN, NIMA-FAMILY-RELATED PROTEIN-RELATED"/>
    <property type="match status" value="1"/>
</dbReference>
<organism evidence="1 2">
    <name type="scientific">Mucilaginibacter gotjawali</name>
    <dbReference type="NCBI Taxonomy" id="1550579"/>
    <lineage>
        <taxon>Bacteria</taxon>
        <taxon>Pseudomonadati</taxon>
        <taxon>Bacteroidota</taxon>
        <taxon>Sphingobacteriia</taxon>
        <taxon>Sphingobacteriales</taxon>
        <taxon>Sphingobacteriaceae</taxon>
        <taxon>Mucilaginibacter</taxon>
    </lineage>
</organism>
<dbReference type="RefSeq" id="WP_096351803.1">
    <property type="nucleotide sequence ID" value="NZ_AP017313.1"/>
</dbReference>
<dbReference type="KEGG" id="mgot:MgSA37_02185"/>
<dbReference type="AlphaFoldDB" id="A0A0X8X1F1"/>
<accession>A0A0X8X1F1</accession>
<gene>
    <name evidence="1" type="ORF">MgSA37_02185</name>
</gene>
<evidence type="ECO:0000313" key="1">
    <source>
        <dbReference type="EMBL" id="BAU54014.1"/>
    </source>
</evidence>
<dbReference type="Gene3D" id="2.30.110.10">
    <property type="entry name" value="Electron Transport, Fmn-binding Protein, Chain A"/>
    <property type="match status" value="1"/>
</dbReference>
<reference evidence="1 2" key="1">
    <citation type="submission" date="2015-12" db="EMBL/GenBank/DDBJ databases">
        <title>Genome sequence of Mucilaginibacter gotjawali.</title>
        <authorList>
            <person name="Lee J.S."/>
            <person name="Lee K.C."/>
            <person name="Kim K.K."/>
            <person name="Lee B.W."/>
        </authorList>
    </citation>
    <scope>NUCLEOTIDE SEQUENCE [LARGE SCALE GENOMIC DNA]</scope>
    <source>
        <strain evidence="1 2">SA3-7</strain>
    </source>
</reference>
<dbReference type="PANTHER" id="PTHR34071:SF2">
    <property type="entry name" value="FLAVIN-NUCLEOTIDE-BINDING PROTEIN"/>
    <property type="match status" value="1"/>
</dbReference>
<dbReference type="InterPro" id="IPR024747">
    <property type="entry name" value="Pyridox_Oxase-rel"/>
</dbReference>
<dbReference type="Proteomes" id="UP000218263">
    <property type="component" value="Chromosome"/>
</dbReference>
<proteinExistence type="predicted"/>
<dbReference type="Pfam" id="PF12900">
    <property type="entry name" value="Pyridox_ox_2"/>
    <property type="match status" value="1"/>
</dbReference>
<evidence type="ECO:0000313" key="2">
    <source>
        <dbReference type="Proteomes" id="UP000218263"/>
    </source>
</evidence>
<protein>
    <submittedName>
        <fullName evidence="1">Pyridoxamine 5'-phosphate oxidase</fullName>
    </submittedName>
</protein>
<dbReference type="InterPro" id="IPR012349">
    <property type="entry name" value="Split_barrel_FMN-bd"/>
</dbReference>
<dbReference type="OrthoDB" id="9794935at2"/>
<keyword evidence="2" id="KW-1185">Reference proteome</keyword>
<dbReference type="SUPFAM" id="SSF50475">
    <property type="entry name" value="FMN-binding split barrel"/>
    <property type="match status" value="1"/>
</dbReference>
<name>A0A0X8X1F1_9SPHI</name>
<dbReference type="EMBL" id="AP017313">
    <property type="protein sequence ID" value="BAU54014.1"/>
    <property type="molecule type" value="Genomic_DNA"/>
</dbReference>